<name>A0A6A6P8T1_9PEZI</name>
<accession>A0A6A6P8T1</accession>
<dbReference type="AlphaFoldDB" id="A0A6A6P8T1"/>
<dbReference type="OrthoDB" id="437457at2759"/>
<proteinExistence type="predicted"/>
<evidence type="ECO:0000313" key="2">
    <source>
        <dbReference type="Proteomes" id="UP000799766"/>
    </source>
</evidence>
<protein>
    <submittedName>
        <fullName evidence="1">Uncharacterized protein</fullName>
    </submittedName>
</protein>
<gene>
    <name evidence="1" type="ORF">BDY21DRAFT_334766</name>
</gene>
<evidence type="ECO:0000313" key="1">
    <source>
        <dbReference type="EMBL" id="KAF2460227.1"/>
    </source>
</evidence>
<reference evidence="1" key="1">
    <citation type="journal article" date="2020" name="Stud. Mycol.">
        <title>101 Dothideomycetes genomes: a test case for predicting lifestyles and emergence of pathogens.</title>
        <authorList>
            <person name="Haridas S."/>
            <person name="Albert R."/>
            <person name="Binder M."/>
            <person name="Bloem J."/>
            <person name="Labutti K."/>
            <person name="Salamov A."/>
            <person name="Andreopoulos B."/>
            <person name="Baker S."/>
            <person name="Barry K."/>
            <person name="Bills G."/>
            <person name="Bluhm B."/>
            <person name="Cannon C."/>
            <person name="Castanera R."/>
            <person name="Culley D."/>
            <person name="Daum C."/>
            <person name="Ezra D."/>
            <person name="Gonzalez J."/>
            <person name="Henrissat B."/>
            <person name="Kuo A."/>
            <person name="Liang C."/>
            <person name="Lipzen A."/>
            <person name="Lutzoni F."/>
            <person name="Magnuson J."/>
            <person name="Mondo S."/>
            <person name="Nolan M."/>
            <person name="Ohm R."/>
            <person name="Pangilinan J."/>
            <person name="Park H.-J."/>
            <person name="Ramirez L."/>
            <person name="Alfaro M."/>
            <person name="Sun H."/>
            <person name="Tritt A."/>
            <person name="Yoshinaga Y."/>
            <person name="Zwiers L.-H."/>
            <person name="Turgeon B."/>
            <person name="Goodwin S."/>
            <person name="Spatafora J."/>
            <person name="Crous P."/>
            <person name="Grigoriev I."/>
        </authorList>
    </citation>
    <scope>NUCLEOTIDE SEQUENCE</scope>
    <source>
        <strain evidence="1">ATCC 16933</strain>
    </source>
</reference>
<organism evidence="1 2">
    <name type="scientific">Lineolata rhizophorae</name>
    <dbReference type="NCBI Taxonomy" id="578093"/>
    <lineage>
        <taxon>Eukaryota</taxon>
        <taxon>Fungi</taxon>
        <taxon>Dikarya</taxon>
        <taxon>Ascomycota</taxon>
        <taxon>Pezizomycotina</taxon>
        <taxon>Dothideomycetes</taxon>
        <taxon>Dothideomycetes incertae sedis</taxon>
        <taxon>Lineolatales</taxon>
        <taxon>Lineolataceae</taxon>
        <taxon>Lineolata</taxon>
    </lineage>
</organism>
<dbReference type="EMBL" id="MU001673">
    <property type="protein sequence ID" value="KAF2460227.1"/>
    <property type="molecule type" value="Genomic_DNA"/>
</dbReference>
<sequence>MTRSSTSIRRILGNETFFSGHPWQDPFLAHGLTDLDTVSFRYLVEYLGAYDRGRRERDPDPDYPLPYPLLGLKEPYETYCVRINCMGEPANLGRIEFERNVVDSEHPMFDSAPIPLSVAVDVPLVIWRLPRYRRGIPLNNKYATALMRGIDPDEEPDQGSRGRGWGMSPRQWREEVGDVIVARKDRMFLIPGHIEALCKYCHEEKGGYLEVTQRAWRTQRLKCLNGINEDSFESFSFG</sequence>
<keyword evidence="2" id="KW-1185">Reference proteome</keyword>
<dbReference type="Proteomes" id="UP000799766">
    <property type="component" value="Unassembled WGS sequence"/>
</dbReference>